<proteinExistence type="predicted"/>
<gene>
    <name evidence="2" type="ORF">ENV75_02715</name>
</gene>
<dbReference type="SFLD" id="SFLDS00029">
    <property type="entry name" value="Radical_SAM"/>
    <property type="match status" value="1"/>
</dbReference>
<name>A0A7C4EPJ0_9BACT</name>
<dbReference type="Pfam" id="PF04055">
    <property type="entry name" value="Radical_SAM"/>
    <property type="match status" value="1"/>
</dbReference>
<dbReference type="Pfam" id="PF10105">
    <property type="entry name" value="DUF2344"/>
    <property type="match status" value="1"/>
</dbReference>
<evidence type="ECO:0000313" key="2">
    <source>
        <dbReference type="EMBL" id="HGG99349.1"/>
    </source>
</evidence>
<feature type="domain" description="Radical SAM core" evidence="1">
    <location>
        <begin position="227"/>
        <end position="460"/>
    </location>
</feature>
<dbReference type="InterPro" id="IPR006638">
    <property type="entry name" value="Elp3/MiaA/NifB-like_rSAM"/>
</dbReference>
<dbReference type="Pfam" id="PF19864">
    <property type="entry name" value="Radical_SAM_N2"/>
    <property type="match status" value="1"/>
</dbReference>
<dbReference type="InterPro" id="IPR058240">
    <property type="entry name" value="rSAM_sf"/>
</dbReference>
<dbReference type="PROSITE" id="PS51918">
    <property type="entry name" value="RADICAL_SAM"/>
    <property type="match status" value="1"/>
</dbReference>
<sequence>MNLLYFEKPARYINQEINSVIKQGRNLIRFALCFPDIYEIGMSHLGLRILYHILNSLPDVAAERVFCPWIDFEDYLRRNNIPLISLETKTPLNKFDIAGFSLQYELSYTAVLNMLSLGMIPLKWSDRFDRNYPLIIAGGPCTVNPLPMSQFIDAFLIGEGEEAVIEVVSVYKKWKQSNSKKEELLEAISWIEGFYVPFIGKKKVKRRFITDLENTPFPVAPIVPYSRIVHDRISIEVSRGCPSGCRFCQAGIIYRPLRFRSPEKVFSIARESIKNTGYEEISLLSFSIGHYPHLVELIELLNKFFEGRGIAVSLPSIRADRLTKELLQKIKLARKTGFTIAPEAATERLRRIINKNITDDDIERACAVLFEEGWQNIKLYFMIGLPMEKDEDIEEIVKFTRKIIKIAKSYTNKFVEINVTVSPFIPKPHTPFQWLGQIDFESMKRKLNFIRENFNKSRIHYKGHNPRMSVIESALSRGDEKTGEVLYRAWSMGERLSAWSDFFNFNLWLKAMDETGIDLFLYAKNNYSFDEELPWDFINTGIKKDFLLREFQKAMNIEQSADCTVKCEVCGLNCKADEKYMKDLFISLSEIQNIEEDEKVTTVRFSYTKKGLMKYLSQLEVYSLLTRALRIAEIPFVVSKGFHPKPEISLGPSLPVGVESEREYFDLKIHGDFKKDYIEKLNGVLPEGMKITDAKEVPQHIPSLNSFIQRYKYIIKLEEISQVDKNMIENMKIQRNGKTLPLKEFIEEVSFHDKEICIIVRDGAQKARISEIVEAIFGKQLKELEIKRIQMYGFEGQWVEP</sequence>
<dbReference type="SUPFAM" id="SSF102114">
    <property type="entry name" value="Radical SAM enzymes"/>
    <property type="match status" value="1"/>
</dbReference>
<dbReference type="InterPro" id="IPR045784">
    <property type="entry name" value="Radical_SAM_N2"/>
</dbReference>
<dbReference type="PANTHER" id="PTHR42731:SF1">
    <property type="entry name" value="RADICAL SAM DOMAIN PROTEIN"/>
    <property type="match status" value="1"/>
</dbReference>
<dbReference type="GO" id="GO:0051536">
    <property type="term" value="F:iron-sulfur cluster binding"/>
    <property type="evidence" value="ECO:0007669"/>
    <property type="project" value="InterPro"/>
</dbReference>
<dbReference type="SFLD" id="SFLDG01082">
    <property type="entry name" value="B12-binding_domain_containing"/>
    <property type="match status" value="1"/>
</dbReference>
<dbReference type="InterPro" id="IPR007197">
    <property type="entry name" value="rSAM"/>
</dbReference>
<reference evidence="2" key="1">
    <citation type="journal article" date="2020" name="mSystems">
        <title>Genome- and Community-Level Interaction Insights into Carbon Utilization and Element Cycling Functions of Hydrothermarchaeota in Hydrothermal Sediment.</title>
        <authorList>
            <person name="Zhou Z."/>
            <person name="Liu Y."/>
            <person name="Xu W."/>
            <person name="Pan J."/>
            <person name="Luo Z.H."/>
            <person name="Li M."/>
        </authorList>
    </citation>
    <scope>NUCLEOTIDE SEQUENCE [LARGE SCALE GENOMIC DNA]</scope>
    <source>
        <strain evidence="2">SpSt-788</strain>
    </source>
</reference>
<dbReference type="InterPro" id="IPR018768">
    <property type="entry name" value="DUF2344"/>
</dbReference>
<dbReference type="PANTHER" id="PTHR42731">
    <property type="entry name" value="SLL1084 PROTEIN"/>
    <property type="match status" value="1"/>
</dbReference>
<evidence type="ECO:0000259" key="1">
    <source>
        <dbReference type="PROSITE" id="PS51918"/>
    </source>
</evidence>
<dbReference type="NCBIfam" id="TIGR03960">
    <property type="entry name" value="rSAM_fuse_unch"/>
    <property type="match status" value="1"/>
</dbReference>
<dbReference type="NCBIfam" id="TIGR03936">
    <property type="entry name" value="sam_1_link_chp"/>
    <property type="match status" value="1"/>
</dbReference>
<dbReference type="CDD" id="cd01335">
    <property type="entry name" value="Radical_SAM"/>
    <property type="match status" value="1"/>
</dbReference>
<dbReference type="EMBL" id="DTHO01000022">
    <property type="protein sequence ID" value="HGG99349.1"/>
    <property type="molecule type" value="Genomic_DNA"/>
</dbReference>
<dbReference type="InterPro" id="IPR023862">
    <property type="entry name" value="CHP03960_rSAM"/>
</dbReference>
<dbReference type="Gene3D" id="3.80.30.20">
    <property type="entry name" value="tm_1862 like domain"/>
    <property type="match status" value="1"/>
</dbReference>
<protein>
    <submittedName>
        <fullName evidence="2">TIGR03960 family B12-binding radical SAM protein</fullName>
    </submittedName>
</protein>
<dbReference type="GO" id="GO:0003824">
    <property type="term" value="F:catalytic activity"/>
    <property type="evidence" value="ECO:0007669"/>
    <property type="project" value="InterPro"/>
</dbReference>
<comment type="caution">
    <text evidence="2">The sequence shown here is derived from an EMBL/GenBank/DDBJ whole genome shotgun (WGS) entry which is preliminary data.</text>
</comment>
<organism evidence="2">
    <name type="scientific">Thermodesulfovibrio aggregans</name>
    <dbReference type="NCBI Taxonomy" id="86166"/>
    <lineage>
        <taxon>Bacteria</taxon>
        <taxon>Pseudomonadati</taxon>
        <taxon>Nitrospirota</taxon>
        <taxon>Thermodesulfovibrionia</taxon>
        <taxon>Thermodesulfovibrionales</taxon>
        <taxon>Thermodesulfovibrionaceae</taxon>
        <taxon>Thermodesulfovibrio</taxon>
    </lineage>
</organism>
<dbReference type="InterPro" id="IPR023404">
    <property type="entry name" value="rSAM_horseshoe"/>
</dbReference>
<dbReference type="SMART" id="SM00729">
    <property type="entry name" value="Elp3"/>
    <property type="match status" value="1"/>
</dbReference>
<dbReference type="AlphaFoldDB" id="A0A7C4EPJ0"/>
<accession>A0A7C4EPJ0</accession>